<dbReference type="InterPro" id="IPR036406">
    <property type="entry name" value="Coprogen_oxidase_aer_sf"/>
</dbReference>
<comment type="similarity">
    <text evidence="2">Belongs to the aerobic coproporphyrinogen-III oxidase family.</text>
</comment>
<dbReference type="STRING" id="3818.A0A444YZ44"/>
<organism evidence="8 9">
    <name type="scientific">Arachis hypogaea</name>
    <name type="common">Peanut</name>
    <dbReference type="NCBI Taxonomy" id="3818"/>
    <lineage>
        <taxon>Eukaryota</taxon>
        <taxon>Viridiplantae</taxon>
        <taxon>Streptophyta</taxon>
        <taxon>Embryophyta</taxon>
        <taxon>Tracheophyta</taxon>
        <taxon>Spermatophyta</taxon>
        <taxon>Magnoliopsida</taxon>
        <taxon>eudicotyledons</taxon>
        <taxon>Gunneridae</taxon>
        <taxon>Pentapetalae</taxon>
        <taxon>rosids</taxon>
        <taxon>fabids</taxon>
        <taxon>Fabales</taxon>
        <taxon>Fabaceae</taxon>
        <taxon>Papilionoideae</taxon>
        <taxon>50 kb inversion clade</taxon>
        <taxon>dalbergioids sensu lato</taxon>
        <taxon>Dalbergieae</taxon>
        <taxon>Pterocarpus clade</taxon>
        <taxon>Arachis</taxon>
    </lineage>
</organism>
<dbReference type="EMBL" id="SDMP01000015">
    <property type="protein sequence ID" value="RYR07094.1"/>
    <property type="molecule type" value="Genomic_DNA"/>
</dbReference>
<dbReference type="PRINTS" id="PR00073">
    <property type="entry name" value="COPRGNOXDASE"/>
</dbReference>
<evidence type="ECO:0000256" key="3">
    <source>
        <dbReference type="ARBA" id="ARBA00011738"/>
    </source>
</evidence>
<dbReference type="GO" id="GO:0009570">
    <property type="term" value="C:chloroplast stroma"/>
    <property type="evidence" value="ECO:0007669"/>
    <property type="project" value="TreeGrafter"/>
</dbReference>
<proteinExistence type="inferred from homology"/>
<dbReference type="Proteomes" id="UP000289738">
    <property type="component" value="Chromosome B05"/>
</dbReference>
<dbReference type="SUPFAM" id="SSF102886">
    <property type="entry name" value="Coproporphyrinogen III oxidase"/>
    <property type="match status" value="1"/>
</dbReference>
<dbReference type="PANTHER" id="PTHR10755:SF0">
    <property type="entry name" value="OXYGEN-DEPENDENT COPROPORPHYRINOGEN-III OXIDASE, MITOCHONDRIAL"/>
    <property type="match status" value="1"/>
</dbReference>
<dbReference type="PANTHER" id="PTHR10755">
    <property type="entry name" value="COPROPORPHYRINOGEN III OXIDASE, MITOCHONDRIAL"/>
    <property type="match status" value="1"/>
</dbReference>
<name>A0A444YZ44_ARAHY</name>
<reference evidence="8 9" key="1">
    <citation type="submission" date="2019-01" db="EMBL/GenBank/DDBJ databases">
        <title>Sequencing of cultivated peanut Arachis hypogaea provides insights into genome evolution and oil improvement.</title>
        <authorList>
            <person name="Chen X."/>
        </authorList>
    </citation>
    <scope>NUCLEOTIDE SEQUENCE [LARGE SCALE GENOMIC DNA]</scope>
    <source>
        <strain evidence="9">cv. Fuhuasheng</strain>
        <tissue evidence="8">Leaves</tissue>
    </source>
</reference>
<evidence type="ECO:0000256" key="2">
    <source>
        <dbReference type="ARBA" id="ARBA00010644"/>
    </source>
</evidence>
<evidence type="ECO:0000313" key="8">
    <source>
        <dbReference type="EMBL" id="RYR07094.1"/>
    </source>
</evidence>
<comment type="pathway">
    <text evidence="1">Porphyrin-containing compound metabolism; protoporphyrin-IX biosynthesis; protoporphyrinogen-IX from coproporphyrinogen-III (O2 route): step 1/1.</text>
</comment>
<protein>
    <recommendedName>
        <fullName evidence="4">coproporphyrinogen oxidase</fullName>
        <ecNumber evidence="4">1.3.3.3</ecNumber>
    </recommendedName>
</protein>
<comment type="catalytic activity">
    <reaction evidence="7">
        <text>coproporphyrinogen III + O2 + 2 H(+) = protoporphyrinogen IX + 2 CO2 + 2 H2O</text>
        <dbReference type="Rhea" id="RHEA:18257"/>
        <dbReference type="ChEBI" id="CHEBI:15377"/>
        <dbReference type="ChEBI" id="CHEBI:15378"/>
        <dbReference type="ChEBI" id="CHEBI:15379"/>
        <dbReference type="ChEBI" id="CHEBI:16526"/>
        <dbReference type="ChEBI" id="CHEBI:57307"/>
        <dbReference type="ChEBI" id="CHEBI:57309"/>
        <dbReference type="EC" id="1.3.3.3"/>
    </reaction>
</comment>
<evidence type="ECO:0000256" key="7">
    <source>
        <dbReference type="ARBA" id="ARBA00049102"/>
    </source>
</evidence>
<sequence>MGQELTWCTFVNLRDQLCLRFLATVSSVFRSDMNRSAASASHRWLQSTDLQHLQSNNIPLLTQDYNFYGRELKNEEECIGMLIDPVCTALEAADGMANFKDDVWSRPSGGGGISRVLQDGAIWEKAGVNVSVVYEIMPPEAYRAAKAAASPDQKPGPIPFFAAGISSVNRMGNDINLFQVLHPKNPFAPTLQIMIFHPYFGAVSHTIIAIVDMLTLGLTISGNNKLEGSIPRKSGKAFSKIQIRPLSNPNRCSWGELKKEEAIYFQIRRMWLRDSECKEIIKRSWVVNYDQIEEKLGKCNKALQEWRLSWRTSLERIRWNQKIYPEL</sequence>
<dbReference type="Pfam" id="PF01218">
    <property type="entry name" value="Coprogen_oxidas"/>
    <property type="match status" value="1"/>
</dbReference>
<dbReference type="GO" id="GO:0004109">
    <property type="term" value="F:coproporphyrinogen oxidase activity"/>
    <property type="evidence" value="ECO:0007669"/>
    <property type="project" value="UniProtKB-EC"/>
</dbReference>
<keyword evidence="5" id="KW-0560">Oxidoreductase</keyword>
<accession>A0A444YZ44</accession>
<evidence type="ECO:0000313" key="9">
    <source>
        <dbReference type="Proteomes" id="UP000289738"/>
    </source>
</evidence>
<dbReference type="InterPro" id="IPR001260">
    <property type="entry name" value="Coprogen_oxidase_aer"/>
</dbReference>
<evidence type="ECO:0000256" key="5">
    <source>
        <dbReference type="ARBA" id="ARBA00023002"/>
    </source>
</evidence>
<evidence type="ECO:0000256" key="4">
    <source>
        <dbReference type="ARBA" id="ARBA00012869"/>
    </source>
</evidence>
<evidence type="ECO:0000256" key="6">
    <source>
        <dbReference type="ARBA" id="ARBA00023244"/>
    </source>
</evidence>
<dbReference type="UniPathway" id="UPA00251">
    <property type="reaction ID" value="UER00322"/>
</dbReference>
<dbReference type="Gene3D" id="3.40.1500.10">
    <property type="entry name" value="Coproporphyrinogen III oxidase, aerobic"/>
    <property type="match status" value="1"/>
</dbReference>
<keyword evidence="9" id="KW-1185">Reference proteome</keyword>
<evidence type="ECO:0000256" key="1">
    <source>
        <dbReference type="ARBA" id="ARBA00005168"/>
    </source>
</evidence>
<keyword evidence="6" id="KW-0627">Porphyrin biosynthesis</keyword>
<comment type="subunit">
    <text evidence="3">Homodimer.</text>
</comment>
<gene>
    <name evidence="8" type="ORF">Ahy_B05g074413</name>
</gene>
<dbReference type="GO" id="GO:0006782">
    <property type="term" value="P:protoporphyrinogen IX biosynthetic process"/>
    <property type="evidence" value="ECO:0007669"/>
    <property type="project" value="UniProtKB-UniPathway"/>
</dbReference>
<dbReference type="AlphaFoldDB" id="A0A444YZ44"/>
<comment type="caution">
    <text evidence="8">The sequence shown here is derived from an EMBL/GenBank/DDBJ whole genome shotgun (WGS) entry which is preliminary data.</text>
</comment>
<dbReference type="EC" id="1.3.3.3" evidence="4"/>